<dbReference type="SUPFAM" id="SSF50104">
    <property type="entry name" value="Translation proteins SH3-like domain"/>
    <property type="match status" value="1"/>
</dbReference>
<dbReference type="GO" id="GO:1990904">
    <property type="term" value="C:ribonucleoprotein complex"/>
    <property type="evidence" value="ECO:0007669"/>
    <property type="project" value="UniProtKB-KW"/>
</dbReference>
<dbReference type="PROSITE" id="PS01108">
    <property type="entry name" value="RIBOSOMAL_L24"/>
    <property type="match status" value="1"/>
</dbReference>
<comment type="function">
    <text evidence="1 6">One of two assembly initiator proteins, it binds directly to the 5'-end of the 23S rRNA, where it nucleates assembly of the 50S subunit.</text>
</comment>
<keyword evidence="6" id="KW-0694">RNA-binding</keyword>
<dbReference type="GO" id="GO:0009507">
    <property type="term" value="C:chloroplast"/>
    <property type="evidence" value="ECO:0007669"/>
    <property type="project" value="UniProtKB-SubCell"/>
</dbReference>
<dbReference type="RefSeq" id="YP_009392104.1">
    <property type="nucleotide sequence ID" value="NC_035261.1"/>
</dbReference>
<dbReference type="InterPro" id="IPR014722">
    <property type="entry name" value="Rib_uL2_dom2"/>
</dbReference>
<evidence type="ECO:0000259" key="8">
    <source>
        <dbReference type="SMART" id="SM00739"/>
    </source>
</evidence>
<dbReference type="Pfam" id="PF00467">
    <property type="entry name" value="KOW"/>
    <property type="match status" value="1"/>
</dbReference>
<evidence type="ECO:0000256" key="3">
    <source>
        <dbReference type="ARBA" id="ARBA00022980"/>
    </source>
</evidence>
<protein>
    <recommendedName>
        <fullName evidence="5 6">Large ribosomal subunit protein uL24c</fullName>
    </recommendedName>
</protein>
<sequence>MKTNIKKGDQVEVISGKYKGKFGKVSLIIKEKHQLIVENINIKTKHVKPKTTENTGYIKKIEKPIHYSNVKLIKNLHKH</sequence>
<comment type="subunit">
    <text evidence="6">Part of the 50S ribosomal subunit.</text>
</comment>
<proteinExistence type="inferred from homology"/>
<geneLocation type="chloroplast" evidence="9"/>
<evidence type="ECO:0000256" key="5">
    <source>
        <dbReference type="ARBA" id="ARBA00035282"/>
    </source>
</evidence>
<keyword evidence="9" id="KW-0150">Chloroplast</keyword>
<dbReference type="SMART" id="SM00739">
    <property type="entry name" value="KOW"/>
    <property type="match status" value="1"/>
</dbReference>
<dbReference type="InterPro" id="IPR057264">
    <property type="entry name" value="Ribosomal_uL24_C"/>
</dbReference>
<keyword evidence="3 6" id="KW-0689">Ribosomal protein</keyword>
<organism evidence="9">
    <name type="scientific">Periphykon beckeri</name>
    <dbReference type="NCBI Taxonomy" id="2006982"/>
    <lineage>
        <taxon>Eukaryota</taxon>
        <taxon>Rhodophyta</taxon>
        <taxon>Florideophyceae</taxon>
        <taxon>Rhodymeniophycidae</taxon>
        <taxon>Ceramiales</taxon>
        <taxon>Rhodomelaceae</taxon>
        <taxon>Periphykon</taxon>
    </lineage>
</organism>
<keyword evidence="6" id="KW-0699">rRNA-binding</keyword>
<name>A0A1Z1M3F3_9FLOR</name>
<dbReference type="InterPro" id="IPR005825">
    <property type="entry name" value="Ribosomal_uL24_CS"/>
</dbReference>
<feature type="domain" description="KOW" evidence="8">
    <location>
        <begin position="4"/>
        <end position="31"/>
    </location>
</feature>
<dbReference type="NCBIfam" id="TIGR01079">
    <property type="entry name" value="rplX_bact"/>
    <property type="match status" value="1"/>
</dbReference>
<dbReference type="Gene3D" id="2.30.30.30">
    <property type="match status" value="1"/>
</dbReference>
<evidence type="ECO:0000256" key="7">
    <source>
        <dbReference type="RuleBase" id="RU003477"/>
    </source>
</evidence>
<evidence type="ECO:0000256" key="1">
    <source>
        <dbReference type="ARBA" id="ARBA00004072"/>
    </source>
</evidence>
<dbReference type="GO" id="GO:0005840">
    <property type="term" value="C:ribosome"/>
    <property type="evidence" value="ECO:0007669"/>
    <property type="project" value="UniProtKB-KW"/>
</dbReference>
<dbReference type="PANTHER" id="PTHR12903">
    <property type="entry name" value="MITOCHONDRIAL RIBOSOMAL PROTEIN L24"/>
    <property type="match status" value="1"/>
</dbReference>
<dbReference type="GO" id="GO:0019843">
    <property type="term" value="F:rRNA binding"/>
    <property type="evidence" value="ECO:0007669"/>
    <property type="project" value="UniProtKB-UniRule"/>
</dbReference>
<comment type="similarity">
    <text evidence="2 6 7">Belongs to the universal ribosomal protein uL24 family.</text>
</comment>
<evidence type="ECO:0000256" key="4">
    <source>
        <dbReference type="ARBA" id="ARBA00023274"/>
    </source>
</evidence>
<reference evidence="9" key="1">
    <citation type="journal article" date="2017" name="J. Phycol.">
        <title>Analysis of chloroplast genomes and a supermatrix inform reclassification of the Rhodomelaceae (Rhodophyta).</title>
        <authorList>
            <person name="Diaz-Tapia P."/>
            <person name="Maggs C.A."/>
            <person name="West J.A."/>
            <person name="Verbruggen H."/>
        </authorList>
    </citation>
    <scope>NUCLEOTIDE SEQUENCE</scope>
    <source>
        <strain evidence="9">JH1427</strain>
    </source>
</reference>
<dbReference type="InterPro" id="IPR005824">
    <property type="entry name" value="KOW"/>
</dbReference>
<comment type="subcellular location">
    <subcellularLocation>
        <location evidence="6">Plastid</location>
        <location evidence="6">Chloroplast</location>
    </subcellularLocation>
</comment>
<dbReference type="Pfam" id="PF17136">
    <property type="entry name" value="ribosomal_L24"/>
    <property type="match status" value="1"/>
</dbReference>
<evidence type="ECO:0000256" key="6">
    <source>
        <dbReference type="HAMAP-Rule" id="MF_01326"/>
    </source>
</evidence>
<dbReference type="GO" id="GO:0006412">
    <property type="term" value="P:translation"/>
    <property type="evidence" value="ECO:0007669"/>
    <property type="project" value="UniProtKB-UniRule"/>
</dbReference>
<dbReference type="InterPro" id="IPR008991">
    <property type="entry name" value="Translation_prot_SH3-like_sf"/>
</dbReference>
<dbReference type="InterPro" id="IPR003256">
    <property type="entry name" value="Ribosomal_uL24"/>
</dbReference>
<dbReference type="CDD" id="cd06089">
    <property type="entry name" value="KOW_RPL26"/>
    <property type="match status" value="1"/>
</dbReference>
<dbReference type="GO" id="GO:0003735">
    <property type="term" value="F:structural constituent of ribosome"/>
    <property type="evidence" value="ECO:0007669"/>
    <property type="project" value="InterPro"/>
</dbReference>
<dbReference type="HAMAP" id="MF_01326_B">
    <property type="entry name" value="Ribosomal_uL24_B"/>
    <property type="match status" value="1"/>
</dbReference>
<accession>A0A1Z1M3F3</accession>
<evidence type="ECO:0000256" key="2">
    <source>
        <dbReference type="ARBA" id="ARBA00010618"/>
    </source>
</evidence>
<gene>
    <name evidence="6 9" type="primary">rpl24</name>
</gene>
<keyword evidence="4 6" id="KW-0687">Ribonucleoprotein</keyword>
<dbReference type="InterPro" id="IPR041988">
    <property type="entry name" value="Ribosomal_uL24_KOW"/>
</dbReference>
<dbReference type="GeneID" id="33353579"/>
<keyword evidence="9" id="KW-0934">Plastid</keyword>
<dbReference type="EMBL" id="MF101413">
    <property type="protein sequence ID" value="ARW60452.1"/>
    <property type="molecule type" value="Genomic_DNA"/>
</dbReference>
<evidence type="ECO:0000313" key="9">
    <source>
        <dbReference type="EMBL" id="ARW60452.1"/>
    </source>
</evidence>
<dbReference type="AlphaFoldDB" id="A0A1Z1M3F3"/>